<proteinExistence type="predicted"/>
<dbReference type="EMBL" id="PYDT01000009">
    <property type="protein sequence ID" value="THU51979.1"/>
    <property type="molecule type" value="Genomic_DNA"/>
</dbReference>
<dbReference type="AlphaFoldDB" id="A0A4S8IU43"/>
<accession>A0A4S8IU43</accession>
<dbReference type="Proteomes" id="UP000317650">
    <property type="component" value="Chromosome 6"/>
</dbReference>
<comment type="caution">
    <text evidence="1">The sequence shown here is derived from an EMBL/GenBank/DDBJ whole genome shotgun (WGS) entry which is preliminary data.</text>
</comment>
<name>A0A4S8IU43_MUSBA</name>
<evidence type="ECO:0000313" key="2">
    <source>
        <dbReference type="Proteomes" id="UP000317650"/>
    </source>
</evidence>
<keyword evidence="2" id="KW-1185">Reference proteome</keyword>
<sequence>MWRLNTHNFTPQEELRVVQPEGAKLLQILHWVKIRHLCSSPFWHHHTGVPVKPLDYWPRIKRSKDDGPSHMLIRAN</sequence>
<protein>
    <submittedName>
        <fullName evidence="1">Uncharacterized protein</fullName>
    </submittedName>
</protein>
<organism evidence="1 2">
    <name type="scientific">Musa balbisiana</name>
    <name type="common">Banana</name>
    <dbReference type="NCBI Taxonomy" id="52838"/>
    <lineage>
        <taxon>Eukaryota</taxon>
        <taxon>Viridiplantae</taxon>
        <taxon>Streptophyta</taxon>
        <taxon>Embryophyta</taxon>
        <taxon>Tracheophyta</taxon>
        <taxon>Spermatophyta</taxon>
        <taxon>Magnoliopsida</taxon>
        <taxon>Liliopsida</taxon>
        <taxon>Zingiberales</taxon>
        <taxon>Musaceae</taxon>
        <taxon>Musa</taxon>
    </lineage>
</organism>
<reference evidence="1 2" key="1">
    <citation type="journal article" date="2019" name="Nat. Plants">
        <title>Genome sequencing of Musa balbisiana reveals subgenome evolution and function divergence in polyploid bananas.</title>
        <authorList>
            <person name="Yao X."/>
        </authorList>
    </citation>
    <scope>NUCLEOTIDE SEQUENCE [LARGE SCALE GENOMIC DNA]</scope>
    <source>
        <strain evidence="2">cv. DH-PKW</strain>
        <tissue evidence="1">Leaves</tissue>
    </source>
</reference>
<evidence type="ECO:0000313" key="1">
    <source>
        <dbReference type="EMBL" id="THU51979.1"/>
    </source>
</evidence>
<gene>
    <name evidence="1" type="ORF">C4D60_Mb06t36780</name>
</gene>